<dbReference type="Proteomes" id="UP000185210">
    <property type="component" value="Unassembled WGS sequence"/>
</dbReference>
<protein>
    <submittedName>
        <fullName evidence="1">Uncharacterized protein</fullName>
    </submittedName>
</protein>
<name>A0AB38D7Y1_9MYCO</name>
<evidence type="ECO:0000313" key="1">
    <source>
        <dbReference type="EMBL" id="SIC25410.1"/>
    </source>
</evidence>
<organism evidence="1 2">
    <name type="scientific">Mycobacteroides abscessus subsp. abscessus</name>
    <dbReference type="NCBI Taxonomy" id="1185650"/>
    <lineage>
        <taxon>Bacteria</taxon>
        <taxon>Bacillati</taxon>
        <taxon>Actinomycetota</taxon>
        <taxon>Actinomycetes</taxon>
        <taxon>Mycobacteriales</taxon>
        <taxon>Mycobacteriaceae</taxon>
        <taxon>Mycobacteroides</taxon>
        <taxon>Mycobacteroides abscessus</taxon>
    </lineage>
</organism>
<dbReference type="EMBL" id="FSHM01000018">
    <property type="protein sequence ID" value="SIC25410.1"/>
    <property type="molecule type" value="Genomic_DNA"/>
</dbReference>
<proteinExistence type="predicted"/>
<sequence length="122" mass="14039">MDDLISRIDGLLGEPDDESLDDWAYPWVDSMRWAPPEVELPEGVWEDEPDRALDGGWDYHPDCQIHVIPAHQVAEWVRCLETMPRVEREDVQWFVVCHRHKTVGERDVSCGCGNPSSPTISR</sequence>
<gene>
    <name evidence="1" type="ORF">SAMEA2070301_05624</name>
</gene>
<comment type="caution">
    <text evidence="1">The sequence shown here is derived from an EMBL/GenBank/DDBJ whole genome shotgun (WGS) entry which is preliminary data.</text>
</comment>
<reference evidence="1 2" key="1">
    <citation type="submission" date="2016-11" db="EMBL/GenBank/DDBJ databases">
        <authorList>
            <consortium name="Pathogen Informatics"/>
        </authorList>
    </citation>
    <scope>NUCLEOTIDE SEQUENCE [LARGE SCALE GENOMIC DNA]</scope>
    <source>
        <strain evidence="1 2">104</strain>
    </source>
</reference>
<dbReference type="AlphaFoldDB" id="A0AB38D7Y1"/>
<evidence type="ECO:0000313" key="2">
    <source>
        <dbReference type="Proteomes" id="UP000185210"/>
    </source>
</evidence>
<accession>A0AB38D7Y1</accession>
<dbReference type="RefSeq" id="WP_074293080.1">
    <property type="nucleotide sequence ID" value="NZ_FSHJ01000020.1"/>
</dbReference>